<feature type="compositionally biased region" description="Basic residues" evidence="1">
    <location>
        <begin position="66"/>
        <end position="75"/>
    </location>
</feature>
<dbReference type="Proteomes" id="UP001054837">
    <property type="component" value="Unassembled WGS sequence"/>
</dbReference>
<feature type="region of interest" description="Disordered" evidence="1">
    <location>
        <begin position="1"/>
        <end position="114"/>
    </location>
</feature>
<gene>
    <name evidence="2" type="primary">AVEN_10731_1</name>
    <name evidence="2" type="ORF">CDAR_9171</name>
</gene>
<feature type="compositionally biased region" description="Basic and acidic residues" evidence="1">
    <location>
        <begin position="56"/>
        <end position="65"/>
    </location>
</feature>
<evidence type="ECO:0000256" key="1">
    <source>
        <dbReference type="SAM" id="MobiDB-lite"/>
    </source>
</evidence>
<evidence type="ECO:0000313" key="2">
    <source>
        <dbReference type="EMBL" id="GIY62694.1"/>
    </source>
</evidence>
<comment type="caution">
    <text evidence="2">The sequence shown here is derived from an EMBL/GenBank/DDBJ whole genome shotgun (WGS) entry which is preliminary data.</text>
</comment>
<name>A0AAV4UY72_9ARAC</name>
<protein>
    <submittedName>
        <fullName evidence="2">Uncharacterized protein</fullName>
    </submittedName>
</protein>
<dbReference type="EMBL" id="BPLQ01012117">
    <property type="protein sequence ID" value="GIY62694.1"/>
    <property type="molecule type" value="Genomic_DNA"/>
</dbReference>
<sequence>MVGKSKAKSHQASPPPEKARTPVQTNNATSLKRAVSESDLTEKRCDHKNLPLRPFENPKHVDNQGHRRKESKKQNHVPLEELLKNLKTKERRRQGHRRGVSDGGNIRYDYDKQS</sequence>
<keyword evidence="3" id="KW-1185">Reference proteome</keyword>
<feature type="compositionally biased region" description="Basic and acidic residues" evidence="1">
    <location>
        <begin position="78"/>
        <end position="88"/>
    </location>
</feature>
<feature type="compositionally biased region" description="Basic and acidic residues" evidence="1">
    <location>
        <begin position="34"/>
        <end position="49"/>
    </location>
</feature>
<accession>A0AAV4UY72</accession>
<evidence type="ECO:0000313" key="3">
    <source>
        <dbReference type="Proteomes" id="UP001054837"/>
    </source>
</evidence>
<reference evidence="2 3" key="1">
    <citation type="submission" date="2021-06" db="EMBL/GenBank/DDBJ databases">
        <title>Caerostris darwini draft genome.</title>
        <authorList>
            <person name="Kono N."/>
            <person name="Arakawa K."/>
        </authorList>
    </citation>
    <scope>NUCLEOTIDE SEQUENCE [LARGE SCALE GENOMIC DNA]</scope>
</reference>
<organism evidence="2 3">
    <name type="scientific">Caerostris darwini</name>
    <dbReference type="NCBI Taxonomy" id="1538125"/>
    <lineage>
        <taxon>Eukaryota</taxon>
        <taxon>Metazoa</taxon>
        <taxon>Ecdysozoa</taxon>
        <taxon>Arthropoda</taxon>
        <taxon>Chelicerata</taxon>
        <taxon>Arachnida</taxon>
        <taxon>Araneae</taxon>
        <taxon>Araneomorphae</taxon>
        <taxon>Entelegynae</taxon>
        <taxon>Araneoidea</taxon>
        <taxon>Araneidae</taxon>
        <taxon>Caerostris</taxon>
    </lineage>
</organism>
<feature type="compositionally biased region" description="Basic residues" evidence="1">
    <location>
        <begin position="89"/>
        <end position="98"/>
    </location>
</feature>
<dbReference type="AlphaFoldDB" id="A0AAV4UY72"/>
<proteinExistence type="predicted"/>